<dbReference type="EMBL" id="NBYO01000002">
    <property type="protein sequence ID" value="OXT00840.1"/>
    <property type="molecule type" value="Genomic_DNA"/>
</dbReference>
<comment type="caution">
    <text evidence="3">The sequence shown here is derived from an EMBL/GenBank/DDBJ whole genome shotgun (WGS) entry which is preliminary data.</text>
</comment>
<dbReference type="Pfam" id="PF08239">
    <property type="entry name" value="SH3_3"/>
    <property type="match status" value="1"/>
</dbReference>
<dbReference type="Gene3D" id="2.30.30.40">
    <property type="entry name" value="SH3 Domains"/>
    <property type="match status" value="1"/>
</dbReference>
<dbReference type="AlphaFoldDB" id="A0A231UY75"/>
<evidence type="ECO:0000259" key="2">
    <source>
        <dbReference type="Pfam" id="PF08239"/>
    </source>
</evidence>
<accession>A0A231UY75</accession>
<keyword evidence="1" id="KW-0732">Signal</keyword>
<name>A0A231UY75_9HYPH</name>
<reference evidence="4" key="1">
    <citation type="journal article" date="2017" name="Int. J. Syst. Evol. Microbiol.">
        <title>Notoacmeibacter marinus gen. nov., sp. nov., isolated from the gut of a limpet and proposal of Notoacmeibacteraceae fam. nov. in the order Rhizobiales of the class Alphaproteobacteria.</title>
        <authorList>
            <person name="Huang Z."/>
            <person name="Guo F."/>
            <person name="Lai Q."/>
        </authorList>
    </citation>
    <scope>NUCLEOTIDE SEQUENCE [LARGE SCALE GENOMIC DNA]</scope>
    <source>
        <strain evidence="4">XMTR2A4</strain>
    </source>
</reference>
<feature type="chain" id="PRO_5012082194" description="SH3b domain-containing protein" evidence="1">
    <location>
        <begin position="34"/>
        <end position="164"/>
    </location>
</feature>
<evidence type="ECO:0000313" key="3">
    <source>
        <dbReference type="EMBL" id="OXT00840.1"/>
    </source>
</evidence>
<dbReference type="InterPro" id="IPR003646">
    <property type="entry name" value="SH3-like_bac-type"/>
</dbReference>
<protein>
    <recommendedName>
        <fullName evidence="2">SH3b domain-containing protein</fullName>
    </recommendedName>
</protein>
<dbReference type="Proteomes" id="UP000215405">
    <property type="component" value="Unassembled WGS sequence"/>
</dbReference>
<feature type="signal peptide" evidence="1">
    <location>
        <begin position="1"/>
        <end position="33"/>
    </location>
</feature>
<feature type="domain" description="SH3b" evidence="2">
    <location>
        <begin position="41"/>
        <end position="94"/>
    </location>
</feature>
<proteinExistence type="predicted"/>
<evidence type="ECO:0000313" key="4">
    <source>
        <dbReference type="Proteomes" id="UP000215405"/>
    </source>
</evidence>
<sequence>MRHCRGNAMKPSRIAALLLLSLSVVAFPRTAFATDTAYPISDLNLRSGPSTRFPAVAVMRRGSHVHVHGCIKNYTWCDVSAGRHRGWAAASYLDIVYSGQTYRVPVYAERAEIPVVHFEITSYWDNYYDDYEFYDERDRWYAYDWEEDETIVIIDEDDEVYILE</sequence>
<organism evidence="3 4">
    <name type="scientific">Notoacmeibacter marinus</name>
    <dbReference type="NCBI Taxonomy" id="1876515"/>
    <lineage>
        <taxon>Bacteria</taxon>
        <taxon>Pseudomonadati</taxon>
        <taxon>Pseudomonadota</taxon>
        <taxon>Alphaproteobacteria</taxon>
        <taxon>Hyphomicrobiales</taxon>
        <taxon>Notoacmeibacteraceae</taxon>
        <taxon>Notoacmeibacter</taxon>
    </lineage>
</organism>
<keyword evidence="4" id="KW-1185">Reference proteome</keyword>
<gene>
    <name evidence="3" type="ORF">B7H23_12260</name>
</gene>
<evidence type="ECO:0000256" key="1">
    <source>
        <dbReference type="SAM" id="SignalP"/>
    </source>
</evidence>